<organism evidence="1 2">
    <name type="scientific">Kitasatospora kazusensis</name>
    <dbReference type="NCBI Taxonomy" id="407974"/>
    <lineage>
        <taxon>Bacteria</taxon>
        <taxon>Bacillati</taxon>
        <taxon>Actinomycetota</taxon>
        <taxon>Actinomycetes</taxon>
        <taxon>Kitasatosporales</taxon>
        <taxon>Streptomycetaceae</taxon>
        <taxon>Kitasatospora</taxon>
    </lineage>
</organism>
<comment type="caution">
    <text evidence="1">The sequence shown here is derived from an EMBL/GenBank/DDBJ whole genome shotgun (WGS) entry which is preliminary data.</text>
</comment>
<evidence type="ECO:0000313" key="1">
    <source>
        <dbReference type="EMBL" id="GAA1500587.1"/>
    </source>
</evidence>
<protein>
    <recommendedName>
        <fullName evidence="3">NUDIX hydrolase</fullName>
    </recommendedName>
</protein>
<gene>
    <name evidence="1" type="ORF">GCM10009760_62290</name>
</gene>
<evidence type="ECO:0008006" key="3">
    <source>
        <dbReference type="Google" id="ProtNLM"/>
    </source>
</evidence>
<keyword evidence="2" id="KW-1185">Reference proteome</keyword>
<name>A0ABP4KAZ4_9ACTN</name>
<evidence type="ECO:0000313" key="2">
    <source>
        <dbReference type="Proteomes" id="UP001422759"/>
    </source>
</evidence>
<dbReference type="Proteomes" id="UP001422759">
    <property type="component" value="Unassembled WGS sequence"/>
</dbReference>
<accession>A0ABP4KAZ4</accession>
<proteinExistence type="predicted"/>
<dbReference type="EMBL" id="BAAANT010000072">
    <property type="protein sequence ID" value="GAA1500587.1"/>
    <property type="molecule type" value="Genomic_DNA"/>
</dbReference>
<reference evidence="2" key="1">
    <citation type="journal article" date="2019" name="Int. J. Syst. Evol. Microbiol.">
        <title>The Global Catalogue of Microorganisms (GCM) 10K type strain sequencing project: providing services to taxonomists for standard genome sequencing and annotation.</title>
        <authorList>
            <consortium name="The Broad Institute Genomics Platform"/>
            <consortium name="The Broad Institute Genome Sequencing Center for Infectious Disease"/>
            <person name="Wu L."/>
            <person name="Ma J."/>
        </authorList>
    </citation>
    <scope>NUCLEOTIDE SEQUENCE [LARGE SCALE GENOMIC DNA]</scope>
    <source>
        <strain evidence="2">JCM 14560</strain>
    </source>
</reference>
<sequence>MGRVELVEPQAARGLMVGEEPVDVLAVRWVHAALSDPDVPDDPGPLTLCGMHTAAMVPDRWQPDRLGRRWFPPRWAGHICLACDTAVRAT</sequence>